<protein>
    <submittedName>
        <fullName evidence="2">Cytochrome P450</fullName>
    </submittedName>
</protein>
<evidence type="ECO:0000313" key="2">
    <source>
        <dbReference type="WBParaSite" id="maker-unitig_44341-snap-gene-0.2-mRNA-1"/>
    </source>
</evidence>
<reference evidence="2" key="1">
    <citation type="submission" date="2016-11" db="UniProtKB">
        <authorList>
            <consortium name="WormBaseParasite"/>
        </authorList>
    </citation>
    <scope>IDENTIFICATION</scope>
</reference>
<proteinExistence type="predicted"/>
<accession>A0A1I8FQE6</accession>
<evidence type="ECO:0000313" key="1">
    <source>
        <dbReference type="Proteomes" id="UP000095280"/>
    </source>
</evidence>
<dbReference type="AlphaFoldDB" id="A0A1I8FQE6"/>
<sequence>MAVHSLILTVSLLLLTAAGTAIRAVLQPARCPRR</sequence>
<organism evidence="1 2">
    <name type="scientific">Macrostomum lignano</name>
    <dbReference type="NCBI Taxonomy" id="282301"/>
    <lineage>
        <taxon>Eukaryota</taxon>
        <taxon>Metazoa</taxon>
        <taxon>Spiralia</taxon>
        <taxon>Lophotrochozoa</taxon>
        <taxon>Platyhelminthes</taxon>
        <taxon>Rhabditophora</taxon>
        <taxon>Macrostomorpha</taxon>
        <taxon>Macrostomida</taxon>
        <taxon>Macrostomidae</taxon>
        <taxon>Macrostomum</taxon>
    </lineage>
</organism>
<name>A0A1I8FQE6_9PLAT</name>
<dbReference type="WBParaSite" id="maker-unitig_44341-snap-gene-0.2-mRNA-1">
    <property type="protein sequence ID" value="maker-unitig_44341-snap-gene-0.2-mRNA-1"/>
    <property type="gene ID" value="maker-unitig_44341-snap-gene-0.2"/>
</dbReference>
<dbReference type="Proteomes" id="UP000095280">
    <property type="component" value="Unplaced"/>
</dbReference>
<keyword evidence="1" id="KW-1185">Reference proteome</keyword>